<name>Q8H576_ORYSJ</name>
<dbReference type="AlphaFoldDB" id="Q8H576"/>
<feature type="region of interest" description="Disordered" evidence="1">
    <location>
        <begin position="1"/>
        <end position="79"/>
    </location>
</feature>
<dbReference type="Proteomes" id="UP000000763">
    <property type="component" value="Chromosome 7"/>
</dbReference>
<gene>
    <name evidence="2" type="primary">OJ1656_E11.122</name>
</gene>
<evidence type="ECO:0000313" key="3">
    <source>
        <dbReference type="Proteomes" id="UP000000763"/>
    </source>
</evidence>
<feature type="compositionally biased region" description="Low complexity" evidence="1">
    <location>
        <begin position="1"/>
        <end position="24"/>
    </location>
</feature>
<reference evidence="3" key="2">
    <citation type="journal article" date="2008" name="Nucleic Acids Res.">
        <title>The rice annotation project database (RAP-DB): 2008 update.</title>
        <authorList>
            <consortium name="The rice annotation project (RAP)"/>
        </authorList>
    </citation>
    <scope>GENOME REANNOTATION</scope>
    <source>
        <strain evidence="3">cv. Nipponbare</strain>
    </source>
</reference>
<accession>Q8H576</accession>
<protein>
    <submittedName>
        <fullName evidence="2">Uncharacterized protein</fullName>
    </submittedName>
</protein>
<dbReference type="EMBL" id="AP003843">
    <property type="protein sequence ID" value="BAC24858.1"/>
    <property type="molecule type" value="Genomic_DNA"/>
</dbReference>
<evidence type="ECO:0000313" key="2">
    <source>
        <dbReference type="EMBL" id="BAC24858.1"/>
    </source>
</evidence>
<feature type="compositionally biased region" description="Acidic residues" evidence="1">
    <location>
        <begin position="70"/>
        <end position="79"/>
    </location>
</feature>
<evidence type="ECO:0000256" key="1">
    <source>
        <dbReference type="SAM" id="MobiDB-lite"/>
    </source>
</evidence>
<sequence length="79" mass="7975">MEGAPTSRRPTAAAAVARSSAPRPLLHGQRSPSEAAGESKGGSAPPLSLRGEAASSSELVADAELLSPYSDEEEGRTAD</sequence>
<organism evidence="2 3">
    <name type="scientific">Oryza sativa subsp. japonica</name>
    <name type="common">Rice</name>
    <dbReference type="NCBI Taxonomy" id="39947"/>
    <lineage>
        <taxon>Eukaryota</taxon>
        <taxon>Viridiplantae</taxon>
        <taxon>Streptophyta</taxon>
        <taxon>Embryophyta</taxon>
        <taxon>Tracheophyta</taxon>
        <taxon>Spermatophyta</taxon>
        <taxon>Magnoliopsida</taxon>
        <taxon>Liliopsida</taxon>
        <taxon>Poales</taxon>
        <taxon>Poaceae</taxon>
        <taxon>BOP clade</taxon>
        <taxon>Oryzoideae</taxon>
        <taxon>Oryzeae</taxon>
        <taxon>Oryzinae</taxon>
        <taxon>Oryza</taxon>
        <taxon>Oryza sativa</taxon>
    </lineage>
</organism>
<reference evidence="3" key="1">
    <citation type="journal article" date="2005" name="Nature">
        <title>The map-based sequence of the rice genome.</title>
        <authorList>
            <consortium name="International rice genome sequencing project (IRGSP)"/>
            <person name="Matsumoto T."/>
            <person name="Wu J."/>
            <person name="Kanamori H."/>
            <person name="Katayose Y."/>
            <person name="Fujisawa M."/>
            <person name="Namiki N."/>
            <person name="Mizuno H."/>
            <person name="Yamamoto K."/>
            <person name="Antonio B.A."/>
            <person name="Baba T."/>
            <person name="Sakata K."/>
            <person name="Nagamura Y."/>
            <person name="Aoki H."/>
            <person name="Arikawa K."/>
            <person name="Arita K."/>
            <person name="Bito T."/>
            <person name="Chiden Y."/>
            <person name="Fujitsuka N."/>
            <person name="Fukunaka R."/>
            <person name="Hamada M."/>
            <person name="Harada C."/>
            <person name="Hayashi A."/>
            <person name="Hijishita S."/>
            <person name="Honda M."/>
            <person name="Hosokawa S."/>
            <person name="Ichikawa Y."/>
            <person name="Idonuma A."/>
            <person name="Iijima M."/>
            <person name="Ikeda M."/>
            <person name="Ikeno M."/>
            <person name="Ito K."/>
            <person name="Ito S."/>
            <person name="Ito T."/>
            <person name="Ito Y."/>
            <person name="Ito Y."/>
            <person name="Iwabuchi A."/>
            <person name="Kamiya K."/>
            <person name="Karasawa W."/>
            <person name="Kurita K."/>
            <person name="Katagiri S."/>
            <person name="Kikuta A."/>
            <person name="Kobayashi H."/>
            <person name="Kobayashi N."/>
            <person name="Machita K."/>
            <person name="Maehara T."/>
            <person name="Masukawa M."/>
            <person name="Mizubayashi T."/>
            <person name="Mukai Y."/>
            <person name="Nagasaki H."/>
            <person name="Nagata Y."/>
            <person name="Naito S."/>
            <person name="Nakashima M."/>
            <person name="Nakama Y."/>
            <person name="Nakamichi Y."/>
            <person name="Nakamura M."/>
            <person name="Meguro A."/>
            <person name="Negishi M."/>
            <person name="Ohta I."/>
            <person name="Ohta T."/>
            <person name="Okamoto M."/>
            <person name="Ono N."/>
            <person name="Saji S."/>
            <person name="Sakaguchi M."/>
            <person name="Sakai K."/>
            <person name="Shibata M."/>
            <person name="Shimokawa T."/>
            <person name="Song J."/>
            <person name="Takazaki Y."/>
            <person name="Terasawa K."/>
            <person name="Tsugane M."/>
            <person name="Tsuji K."/>
            <person name="Ueda S."/>
            <person name="Waki K."/>
            <person name="Yamagata H."/>
            <person name="Yamamoto M."/>
            <person name="Yamamoto S."/>
            <person name="Yamane H."/>
            <person name="Yoshiki S."/>
            <person name="Yoshihara R."/>
            <person name="Yukawa K."/>
            <person name="Zhong H."/>
            <person name="Yano M."/>
            <person name="Yuan Q."/>
            <person name="Ouyang S."/>
            <person name="Liu J."/>
            <person name="Jones K.M."/>
            <person name="Gansberger K."/>
            <person name="Moffat K."/>
            <person name="Hill J."/>
            <person name="Bera J."/>
            <person name="Fadrosh D."/>
            <person name="Jin S."/>
            <person name="Johri S."/>
            <person name="Kim M."/>
            <person name="Overton L."/>
            <person name="Reardon M."/>
            <person name="Tsitrin T."/>
            <person name="Vuong H."/>
            <person name="Weaver B."/>
            <person name="Ciecko A."/>
            <person name="Tallon L."/>
            <person name="Jackson J."/>
            <person name="Pai G."/>
            <person name="Aken S.V."/>
            <person name="Utterback T."/>
            <person name="Reidmuller S."/>
            <person name="Feldblyum T."/>
            <person name="Hsiao J."/>
            <person name="Zismann V."/>
            <person name="Iobst S."/>
            <person name="de Vazeille A.R."/>
            <person name="Buell C.R."/>
            <person name="Ying K."/>
            <person name="Li Y."/>
            <person name="Lu T."/>
            <person name="Huang Y."/>
            <person name="Zhao Q."/>
            <person name="Feng Q."/>
            <person name="Zhang L."/>
            <person name="Zhu J."/>
            <person name="Weng Q."/>
            <person name="Mu J."/>
            <person name="Lu Y."/>
            <person name="Fan D."/>
            <person name="Liu Y."/>
            <person name="Guan J."/>
            <person name="Zhang Y."/>
            <person name="Yu S."/>
            <person name="Liu X."/>
            <person name="Zhang Y."/>
            <person name="Hong G."/>
            <person name="Han B."/>
            <person name="Choisne N."/>
            <person name="Demange N."/>
            <person name="Orjeda G."/>
            <person name="Samain S."/>
            <person name="Cattolico L."/>
            <person name="Pelletier E."/>
            <person name="Couloux A."/>
            <person name="Segurens B."/>
            <person name="Wincker P."/>
            <person name="D'Hont A."/>
            <person name="Scarpelli C."/>
            <person name="Weissenbach J."/>
            <person name="Salanoubat M."/>
            <person name="Quetier F."/>
            <person name="Yu Y."/>
            <person name="Kim H.R."/>
            <person name="Rambo T."/>
            <person name="Currie J."/>
            <person name="Collura K."/>
            <person name="Luo M."/>
            <person name="Yang T."/>
            <person name="Ammiraju J.S.S."/>
            <person name="Engler F."/>
            <person name="Soderlund C."/>
            <person name="Wing R.A."/>
            <person name="Palmer L.E."/>
            <person name="de la Bastide M."/>
            <person name="Spiegel L."/>
            <person name="Nascimento L."/>
            <person name="Zutavern T."/>
            <person name="O'Shaughnessy A."/>
            <person name="Dike S."/>
            <person name="Dedhia N."/>
            <person name="Preston R."/>
            <person name="Balija V."/>
            <person name="McCombie W.R."/>
            <person name="Chow T."/>
            <person name="Chen H."/>
            <person name="Chung M."/>
            <person name="Chen C."/>
            <person name="Shaw J."/>
            <person name="Wu H."/>
            <person name="Hsiao K."/>
            <person name="Chao Y."/>
            <person name="Chu M."/>
            <person name="Cheng C."/>
            <person name="Hour A."/>
            <person name="Lee P."/>
            <person name="Lin S."/>
            <person name="Lin Y."/>
            <person name="Liou J."/>
            <person name="Liu S."/>
            <person name="Hsing Y."/>
            <person name="Raghuvanshi S."/>
            <person name="Mohanty A."/>
            <person name="Bharti A.K."/>
            <person name="Gaur A."/>
            <person name="Gupta V."/>
            <person name="Kumar D."/>
            <person name="Ravi V."/>
            <person name="Vij S."/>
            <person name="Kapur A."/>
            <person name="Khurana P."/>
            <person name="Khurana P."/>
            <person name="Khurana J.P."/>
            <person name="Tyagi A.K."/>
            <person name="Gaikwad K."/>
            <person name="Singh A."/>
            <person name="Dalal V."/>
            <person name="Srivastava S."/>
            <person name="Dixit A."/>
            <person name="Pal A.K."/>
            <person name="Ghazi I.A."/>
            <person name="Yadav M."/>
            <person name="Pandit A."/>
            <person name="Bhargava A."/>
            <person name="Sureshbabu K."/>
            <person name="Batra K."/>
            <person name="Sharma T.R."/>
            <person name="Mohapatra T."/>
            <person name="Singh N.K."/>
            <person name="Messing J."/>
            <person name="Nelson A.B."/>
            <person name="Fuks G."/>
            <person name="Kavchok S."/>
            <person name="Keizer G."/>
            <person name="Linton E."/>
            <person name="Llaca V."/>
            <person name="Song R."/>
            <person name="Tanyolac B."/>
            <person name="Young S."/>
            <person name="Ho-Il K."/>
            <person name="Hahn J.H."/>
            <person name="Sangsakoo G."/>
            <person name="Vanavichit A."/>
            <person name="de Mattos Luiz.A.T."/>
            <person name="Zimmer P.D."/>
            <person name="Malone G."/>
            <person name="Dellagostin O."/>
            <person name="de Oliveira A.C."/>
            <person name="Bevan M."/>
            <person name="Bancroft I."/>
            <person name="Minx P."/>
            <person name="Cordum H."/>
            <person name="Wilson R."/>
            <person name="Cheng Z."/>
            <person name="Jin W."/>
            <person name="Jiang J."/>
            <person name="Leong S.A."/>
            <person name="Iwama H."/>
            <person name="Gojobori T."/>
            <person name="Itoh T."/>
            <person name="Niimura Y."/>
            <person name="Fujii Y."/>
            <person name="Habara T."/>
            <person name="Sakai H."/>
            <person name="Sato Y."/>
            <person name="Wilson G."/>
            <person name="Kumar K."/>
            <person name="McCouch S."/>
            <person name="Juretic N."/>
            <person name="Hoen D."/>
            <person name="Wright S."/>
            <person name="Bruskiewich R."/>
            <person name="Bureau T."/>
            <person name="Miyao A."/>
            <person name="Hirochika H."/>
            <person name="Nishikawa T."/>
            <person name="Kadowaki K."/>
            <person name="Sugiura M."/>
            <person name="Burr B."/>
            <person name="Sasaki T."/>
        </authorList>
    </citation>
    <scope>NUCLEOTIDE SEQUENCE [LARGE SCALE GENOMIC DNA]</scope>
    <source>
        <strain evidence="3">cv. Nipponbare</strain>
    </source>
</reference>
<proteinExistence type="predicted"/>